<feature type="non-terminal residue" evidence="1">
    <location>
        <position position="1"/>
    </location>
</feature>
<comment type="caution">
    <text evidence="1">The sequence shown here is derived from an EMBL/GenBank/DDBJ whole genome shotgun (WGS) entry which is preliminary data.</text>
</comment>
<keyword evidence="2" id="KW-1185">Reference proteome</keyword>
<dbReference type="EMBL" id="JAPWDV010000003">
    <property type="protein sequence ID" value="KAJ6216988.1"/>
    <property type="molecule type" value="Genomic_DNA"/>
</dbReference>
<protein>
    <submittedName>
        <fullName evidence="1">Uncharacterized protein</fullName>
    </submittedName>
</protein>
<dbReference type="AlphaFoldDB" id="A0A9Q0M1J8"/>
<sequence length="50" mass="5630">IDGVRAAMDCFADECLIRLLVETGRKGKGAQYIGDLLDVDDANRRMIKFR</sequence>
<gene>
    <name evidence="1" type="ORF">RDWZM_008145</name>
</gene>
<reference evidence="1" key="1">
    <citation type="submission" date="2022-12" db="EMBL/GenBank/DDBJ databases">
        <title>Genome assemblies of Blomia tropicalis.</title>
        <authorList>
            <person name="Cui Y."/>
        </authorList>
    </citation>
    <scope>NUCLEOTIDE SEQUENCE</scope>
    <source>
        <tissue evidence="1">Adult mites</tissue>
    </source>
</reference>
<accession>A0A9Q0M1J8</accession>
<dbReference type="Proteomes" id="UP001142055">
    <property type="component" value="Chromosome 3"/>
</dbReference>
<name>A0A9Q0M1J8_BLOTA</name>
<organism evidence="1 2">
    <name type="scientific">Blomia tropicalis</name>
    <name type="common">Mite</name>
    <dbReference type="NCBI Taxonomy" id="40697"/>
    <lineage>
        <taxon>Eukaryota</taxon>
        <taxon>Metazoa</taxon>
        <taxon>Ecdysozoa</taxon>
        <taxon>Arthropoda</taxon>
        <taxon>Chelicerata</taxon>
        <taxon>Arachnida</taxon>
        <taxon>Acari</taxon>
        <taxon>Acariformes</taxon>
        <taxon>Sarcoptiformes</taxon>
        <taxon>Astigmata</taxon>
        <taxon>Glycyphagoidea</taxon>
        <taxon>Echimyopodidae</taxon>
        <taxon>Blomia</taxon>
    </lineage>
</organism>
<evidence type="ECO:0000313" key="2">
    <source>
        <dbReference type="Proteomes" id="UP001142055"/>
    </source>
</evidence>
<proteinExistence type="predicted"/>
<evidence type="ECO:0000313" key="1">
    <source>
        <dbReference type="EMBL" id="KAJ6216988.1"/>
    </source>
</evidence>